<keyword evidence="1" id="KW-1133">Transmembrane helix</keyword>
<protein>
    <recommendedName>
        <fullName evidence="4">Transmembrane protein</fullName>
    </recommendedName>
</protein>
<proteinExistence type="predicted"/>
<feature type="transmembrane region" description="Helical" evidence="1">
    <location>
        <begin position="327"/>
        <end position="350"/>
    </location>
</feature>
<gene>
    <name evidence="2" type="ORF">BJ212DRAFT_513004</name>
</gene>
<dbReference type="Proteomes" id="UP000807769">
    <property type="component" value="Unassembled WGS sequence"/>
</dbReference>
<evidence type="ECO:0000313" key="2">
    <source>
        <dbReference type="EMBL" id="KAG1811483.1"/>
    </source>
</evidence>
<sequence length="361" mass="39618">MTSMSGTSASRSAVVGGSDSVFAFNGVSYNTSSSGILPAVEDYAGTTLPPGDIGLWYYGGKVASAVKDYPSRSGLTRNYTVTQQGLSANINCSDLSDLDPNEFSLYYNYSISLALGSNITTWKWTAYCPLNNTGVGYWSTEDLWESDNIDIYGLLGIVVCPTPVFVTVTTTSFDIFLWGIGQYNFLNATVCNVTPHVASFDVTYNQGMISVDQHRNIQPLQYNVTAFVSDVVHRLTNSSQTMDNNPLGQLLRLSRLNTTSSVNEILENYFRGVVEFSATYLRSAYSAEGASTNSTMQDLYSNTEAFIPLNGTMHILTYGWYSGRPTYIYILFIFTVIWAVTVSAAVYSLIQERTHPCTGPT</sequence>
<keyword evidence="3" id="KW-1185">Reference proteome</keyword>
<evidence type="ECO:0000313" key="3">
    <source>
        <dbReference type="Proteomes" id="UP000807769"/>
    </source>
</evidence>
<reference evidence="2" key="1">
    <citation type="journal article" date="2020" name="New Phytol.">
        <title>Comparative genomics reveals dynamic genome evolution in host specialist ectomycorrhizal fungi.</title>
        <authorList>
            <person name="Lofgren L.A."/>
            <person name="Nguyen N.H."/>
            <person name="Vilgalys R."/>
            <person name="Ruytinx J."/>
            <person name="Liao H.L."/>
            <person name="Branco S."/>
            <person name="Kuo A."/>
            <person name="LaButti K."/>
            <person name="Lipzen A."/>
            <person name="Andreopoulos W."/>
            <person name="Pangilinan J."/>
            <person name="Riley R."/>
            <person name="Hundley H."/>
            <person name="Na H."/>
            <person name="Barry K."/>
            <person name="Grigoriev I.V."/>
            <person name="Stajich J.E."/>
            <person name="Kennedy P.G."/>
        </authorList>
    </citation>
    <scope>NUCLEOTIDE SEQUENCE</scope>
    <source>
        <strain evidence="2">MN1</strain>
    </source>
</reference>
<name>A0A9P7E5S8_9AGAM</name>
<dbReference type="OrthoDB" id="3351168at2759"/>
<evidence type="ECO:0000256" key="1">
    <source>
        <dbReference type="SAM" id="Phobius"/>
    </source>
</evidence>
<dbReference type="EMBL" id="JABBWG010000029">
    <property type="protein sequence ID" value="KAG1811483.1"/>
    <property type="molecule type" value="Genomic_DNA"/>
</dbReference>
<dbReference type="RefSeq" id="XP_041190082.1">
    <property type="nucleotide sequence ID" value="XM_041343379.1"/>
</dbReference>
<keyword evidence="1" id="KW-0472">Membrane</keyword>
<organism evidence="2 3">
    <name type="scientific">Suillus subaureus</name>
    <dbReference type="NCBI Taxonomy" id="48587"/>
    <lineage>
        <taxon>Eukaryota</taxon>
        <taxon>Fungi</taxon>
        <taxon>Dikarya</taxon>
        <taxon>Basidiomycota</taxon>
        <taxon>Agaricomycotina</taxon>
        <taxon>Agaricomycetes</taxon>
        <taxon>Agaricomycetidae</taxon>
        <taxon>Boletales</taxon>
        <taxon>Suillineae</taxon>
        <taxon>Suillaceae</taxon>
        <taxon>Suillus</taxon>
    </lineage>
</organism>
<keyword evidence="1" id="KW-0812">Transmembrane</keyword>
<evidence type="ECO:0008006" key="4">
    <source>
        <dbReference type="Google" id="ProtNLM"/>
    </source>
</evidence>
<dbReference type="GeneID" id="64637395"/>
<dbReference type="AlphaFoldDB" id="A0A9P7E5S8"/>
<accession>A0A9P7E5S8</accession>
<comment type="caution">
    <text evidence="2">The sequence shown here is derived from an EMBL/GenBank/DDBJ whole genome shotgun (WGS) entry which is preliminary data.</text>
</comment>